<proteinExistence type="predicted"/>
<name>A0AAU9WF07_9CNID</name>
<dbReference type="EMBL" id="CALNXJ010000011">
    <property type="protein sequence ID" value="CAH3109379.1"/>
    <property type="molecule type" value="Genomic_DNA"/>
</dbReference>
<sequence length="150" mass="16599">MIGKLHSIFSEAGRGGDDSTIPGYGNPATSKVVKDYLAAMRVEQLEAGIVPTQADPFFISDPAAIAAFIGKRVNESDLSANQLFVLIRDRAFLKTLFFAGDRASDLGKVKTQELLHFPRREDLLFNHVLTKSPRDGTSNLFSLKRYRRGL</sequence>
<accession>A0AAU9WF07</accession>
<dbReference type="Proteomes" id="UP001159428">
    <property type="component" value="Unassembled WGS sequence"/>
</dbReference>
<protein>
    <submittedName>
        <fullName evidence="1">Uncharacterized protein</fullName>
    </submittedName>
</protein>
<dbReference type="AlphaFoldDB" id="A0AAU9WF07"/>
<gene>
    <name evidence="1" type="ORF">PMEA_00002963</name>
</gene>
<comment type="caution">
    <text evidence="1">The sequence shown here is derived from an EMBL/GenBank/DDBJ whole genome shotgun (WGS) entry which is preliminary data.</text>
</comment>
<reference evidence="1 2" key="1">
    <citation type="submission" date="2022-05" db="EMBL/GenBank/DDBJ databases">
        <authorList>
            <consortium name="Genoscope - CEA"/>
            <person name="William W."/>
        </authorList>
    </citation>
    <scope>NUCLEOTIDE SEQUENCE [LARGE SCALE GENOMIC DNA]</scope>
</reference>
<evidence type="ECO:0000313" key="2">
    <source>
        <dbReference type="Proteomes" id="UP001159428"/>
    </source>
</evidence>
<keyword evidence="2" id="KW-1185">Reference proteome</keyword>
<evidence type="ECO:0000313" key="1">
    <source>
        <dbReference type="EMBL" id="CAH3109379.1"/>
    </source>
</evidence>
<organism evidence="1 2">
    <name type="scientific">Pocillopora meandrina</name>
    <dbReference type="NCBI Taxonomy" id="46732"/>
    <lineage>
        <taxon>Eukaryota</taxon>
        <taxon>Metazoa</taxon>
        <taxon>Cnidaria</taxon>
        <taxon>Anthozoa</taxon>
        <taxon>Hexacorallia</taxon>
        <taxon>Scleractinia</taxon>
        <taxon>Astrocoeniina</taxon>
        <taxon>Pocilloporidae</taxon>
        <taxon>Pocillopora</taxon>
    </lineage>
</organism>